<reference evidence="1" key="2">
    <citation type="submission" date="2008-12" db="EMBL/GenBank/DDBJ databases">
        <title>Improved gene annotation of the rice (Oryza sativa) genomes.</title>
        <authorList>
            <person name="Wang J."/>
            <person name="Li R."/>
            <person name="Fan W."/>
            <person name="Huang Q."/>
            <person name="Zhang J."/>
            <person name="Zhou Y."/>
            <person name="Hu Y."/>
            <person name="Zi S."/>
            <person name="Li J."/>
            <person name="Ni P."/>
            <person name="Zheng H."/>
            <person name="Zhang Y."/>
            <person name="Zhao M."/>
            <person name="Hao Q."/>
            <person name="McDermott J."/>
            <person name="Samudrala R."/>
            <person name="Kristiansen K."/>
            <person name="Wong G.K.-S."/>
        </authorList>
    </citation>
    <scope>NUCLEOTIDE SEQUENCE</scope>
</reference>
<dbReference type="Proteomes" id="UP000007752">
    <property type="component" value="Chromosome 11"/>
</dbReference>
<reference evidence="1" key="1">
    <citation type="journal article" date="2005" name="PLoS Biol.">
        <title>The genomes of Oryza sativa: a history of duplications.</title>
        <authorList>
            <person name="Yu J."/>
            <person name="Wang J."/>
            <person name="Lin W."/>
            <person name="Li S."/>
            <person name="Li H."/>
            <person name="Zhou J."/>
            <person name="Ni P."/>
            <person name="Dong W."/>
            <person name="Hu S."/>
            <person name="Zeng C."/>
            <person name="Zhang J."/>
            <person name="Zhang Y."/>
            <person name="Li R."/>
            <person name="Xu Z."/>
            <person name="Li S."/>
            <person name="Li X."/>
            <person name="Zheng H."/>
            <person name="Cong L."/>
            <person name="Lin L."/>
            <person name="Yin J."/>
            <person name="Geng J."/>
            <person name="Li G."/>
            <person name="Shi J."/>
            <person name="Liu J."/>
            <person name="Lv H."/>
            <person name="Li J."/>
            <person name="Wang J."/>
            <person name="Deng Y."/>
            <person name="Ran L."/>
            <person name="Shi X."/>
            <person name="Wang X."/>
            <person name="Wu Q."/>
            <person name="Li C."/>
            <person name="Ren X."/>
            <person name="Wang J."/>
            <person name="Wang X."/>
            <person name="Li D."/>
            <person name="Liu D."/>
            <person name="Zhang X."/>
            <person name="Ji Z."/>
            <person name="Zhao W."/>
            <person name="Sun Y."/>
            <person name="Zhang Z."/>
            <person name="Bao J."/>
            <person name="Han Y."/>
            <person name="Dong L."/>
            <person name="Ji J."/>
            <person name="Chen P."/>
            <person name="Wu S."/>
            <person name="Liu J."/>
            <person name="Xiao Y."/>
            <person name="Bu D."/>
            <person name="Tan J."/>
            <person name="Yang L."/>
            <person name="Ye C."/>
            <person name="Zhang J."/>
            <person name="Xu J."/>
            <person name="Zhou Y."/>
            <person name="Yu Y."/>
            <person name="Zhang B."/>
            <person name="Zhuang S."/>
            <person name="Wei H."/>
            <person name="Liu B."/>
            <person name="Lei M."/>
            <person name="Yu H."/>
            <person name="Li Y."/>
            <person name="Xu H."/>
            <person name="Wei S."/>
            <person name="He X."/>
            <person name="Fang L."/>
            <person name="Zhang Z."/>
            <person name="Zhang Y."/>
            <person name="Huang X."/>
            <person name="Su Z."/>
            <person name="Tong W."/>
            <person name="Li J."/>
            <person name="Tong Z."/>
            <person name="Li S."/>
            <person name="Ye J."/>
            <person name="Wang L."/>
            <person name="Fang L."/>
            <person name="Lei T."/>
            <person name="Chen C."/>
            <person name="Chen H."/>
            <person name="Xu Z."/>
            <person name="Li H."/>
            <person name="Huang H."/>
            <person name="Zhang F."/>
            <person name="Xu H."/>
            <person name="Li N."/>
            <person name="Zhao C."/>
            <person name="Li S."/>
            <person name="Dong L."/>
            <person name="Huang Y."/>
            <person name="Li L."/>
            <person name="Xi Y."/>
            <person name="Qi Q."/>
            <person name="Li W."/>
            <person name="Zhang B."/>
            <person name="Hu W."/>
            <person name="Zhang Y."/>
            <person name="Tian X."/>
            <person name="Jiao Y."/>
            <person name="Liang X."/>
            <person name="Jin J."/>
            <person name="Gao L."/>
            <person name="Zheng W."/>
            <person name="Hao B."/>
            <person name="Liu S."/>
            <person name="Wang W."/>
            <person name="Yuan L."/>
            <person name="Cao M."/>
            <person name="McDermott J."/>
            <person name="Samudrala R."/>
            <person name="Wang J."/>
            <person name="Wong G.K."/>
            <person name="Yang H."/>
        </authorList>
    </citation>
    <scope>NUCLEOTIDE SEQUENCE [LARGE SCALE GENOMIC DNA]</scope>
</reference>
<evidence type="ECO:0000313" key="1">
    <source>
        <dbReference type="EMBL" id="EEE52266.1"/>
    </source>
</evidence>
<dbReference type="AlphaFoldDB" id="B9GB60"/>
<accession>B9GB60</accession>
<dbReference type="EMBL" id="CM000148">
    <property type="protein sequence ID" value="EEE52266.1"/>
    <property type="molecule type" value="Genomic_DNA"/>
</dbReference>
<protein>
    <submittedName>
        <fullName evidence="1">Uncharacterized protein</fullName>
    </submittedName>
</protein>
<sequence length="76" mass="8183">MDLVRKRFLSMLLPDEGVVTGDTTCGGGLCAWVWRPPAYLSSGRATCVAPKGNIGGVSVEWRSQKFSKARARVGLN</sequence>
<gene>
    <name evidence="1" type="ORF">OsJ_34227</name>
</gene>
<organism evidence="1">
    <name type="scientific">Oryza sativa subsp. japonica</name>
    <name type="common">Rice</name>
    <dbReference type="NCBI Taxonomy" id="39947"/>
    <lineage>
        <taxon>Eukaryota</taxon>
        <taxon>Viridiplantae</taxon>
        <taxon>Streptophyta</taxon>
        <taxon>Embryophyta</taxon>
        <taxon>Tracheophyta</taxon>
        <taxon>Spermatophyta</taxon>
        <taxon>Magnoliopsida</taxon>
        <taxon>Liliopsida</taxon>
        <taxon>Poales</taxon>
        <taxon>Poaceae</taxon>
        <taxon>BOP clade</taxon>
        <taxon>Oryzoideae</taxon>
        <taxon>Oryzeae</taxon>
        <taxon>Oryzinae</taxon>
        <taxon>Oryza</taxon>
        <taxon>Oryza sativa</taxon>
    </lineage>
</organism>
<proteinExistence type="predicted"/>
<name>B9GB60_ORYSJ</name>